<dbReference type="CDD" id="cd09168">
    <property type="entry name" value="PLDc_PaPPK1_C2_like"/>
    <property type="match status" value="1"/>
</dbReference>
<feature type="domain" description="Polyphosphate kinase N-terminal" evidence="10">
    <location>
        <begin position="39"/>
        <end position="143"/>
    </location>
</feature>
<evidence type="ECO:0000313" key="13">
    <source>
        <dbReference type="EMBL" id="EGF29923.1"/>
    </source>
</evidence>
<comment type="catalytic activity">
    <reaction evidence="6 7">
        <text>[phosphate](n) + ATP = [phosphate](n+1) + ADP</text>
        <dbReference type="Rhea" id="RHEA:19573"/>
        <dbReference type="Rhea" id="RHEA-COMP:9859"/>
        <dbReference type="Rhea" id="RHEA-COMP:14280"/>
        <dbReference type="ChEBI" id="CHEBI:16838"/>
        <dbReference type="ChEBI" id="CHEBI:30616"/>
        <dbReference type="ChEBI" id="CHEBI:456216"/>
        <dbReference type="EC" id="2.7.4.1"/>
    </reaction>
</comment>
<evidence type="ECO:0000256" key="4">
    <source>
        <dbReference type="ARBA" id="ARBA00022777"/>
    </source>
</evidence>
<dbReference type="InterPro" id="IPR036832">
    <property type="entry name" value="PPK_N_dom_sf"/>
</dbReference>
<dbReference type="NCBIfam" id="NF003921">
    <property type="entry name" value="PRK05443.2-2"/>
    <property type="match status" value="1"/>
</dbReference>
<reference evidence="13 14" key="1">
    <citation type="journal article" date="2013" name="Mar. Genomics">
        <title>Expression of sulfatases in Rhodopirellula baltica and the diversity of sulfatases in the genus Rhodopirellula.</title>
        <authorList>
            <person name="Wegner C.E."/>
            <person name="Richter-Heitmann T."/>
            <person name="Klindworth A."/>
            <person name="Klockow C."/>
            <person name="Richter M."/>
            <person name="Achstetter T."/>
            <person name="Glockner F.O."/>
            <person name="Harder J."/>
        </authorList>
    </citation>
    <scope>NUCLEOTIDE SEQUENCE [LARGE SCALE GENOMIC DNA]</scope>
    <source>
        <strain evidence="13 14">WH47</strain>
    </source>
</reference>
<feature type="binding site" evidence="6">
    <location>
        <position position="470"/>
    </location>
    <ligand>
        <name>Mg(2+)</name>
        <dbReference type="ChEBI" id="CHEBI:18420"/>
    </ligand>
</feature>
<dbReference type="PIRSF" id="PIRSF015589">
    <property type="entry name" value="PP_kinase"/>
    <property type="match status" value="1"/>
</dbReference>
<dbReference type="InterPro" id="IPR041108">
    <property type="entry name" value="PP_kinase_C_1"/>
</dbReference>
<dbReference type="Pfam" id="PF13090">
    <property type="entry name" value="PP_kinase_C"/>
    <property type="match status" value="1"/>
</dbReference>
<dbReference type="PANTHER" id="PTHR30218">
    <property type="entry name" value="POLYPHOSPHATE KINASE"/>
    <property type="match status" value="1"/>
</dbReference>
<dbReference type="GO" id="GO:0009358">
    <property type="term" value="C:polyphosphate kinase complex"/>
    <property type="evidence" value="ECO:0007669"/>
    <property type="project" value="InterPro"/>
</dbReference>
<feature type="active site" description="Phosphohistidine intermediate" evidence="6">
    <location>
        <position position="530"/>
    </location>
</feature>
<keyword evidence="4 6" id="KW-0418">Kinase</keyword>
<accession>F2AK55</accession>
<feature type="binding site" evidence="6">
    <location>
        <position position="77"/>
    </location>
    <ligand>
        <name>ATP</name>
        <dbReference type="ChEBI" id="CHEBI:30616"/>
    </ligand>
</feature>
<feature type="compositionally biased region" description="Polar residues" evidence="8">
    <location>
        <begin position="216"/>
        <end position="235"/>
    </location>
</feature>
<dbReference type="PATRIC" id="fig|991778.3.peg.24"/>
<dbReference type="InterPro" id="IPR024953">
    <property type="entry name" value="PP_kinase_middle"/>
</dbReference>
<dbReference type="RefSeq" id="WP_007324022.1">
    <property type="nucleotide sequence ID" value="NZ_AFAR01000001.1"/>
</dbReference>
<dbReference type="CDD" id="cd09165">
    <property type="entry name" value="PLDc_PaPPK1_C1_like"/>
    <property type="match status" value="1"/>
</dbReference>
<comment type="function">
    <text evidence="6 7">Catalyzes the reversible transfer of the terminal phosphate of ATP to form a long-chain polyphosphate (polyP).</text>
</comment>
<dbReference type="Proteomes" id="UP000006222">
    <property type="component" value="Unassembled WGS sequence"/>
</dbReference>
<dbReference type="AlphaFoldDB" id="F2AK55"/>
<dbReference type="Gene3D" id="3.30.1840.10">
    <property type="entry name" value="Polyphosphate kinase middle domain"/>
    <property type="match status" value="1"/>
</dbReference>
<keyword evidence="6" id="KW-0479">Metal-binding</keyword>
<keyword evidence="6" id="KW-0460">Magnesium</keyword>
<comment type="PTM">
    <text evidence="6 7">An intermediate of this reaction is the autophosphorylated ppk in which a phosphate is covalently linked to a histidine residue through a N-P bond.</text>
</comment>
<feature type="region of interest" description="Disordered" evidence="8">
    <location>
        <begin position="779"/>
        <end position="798"/>
    </location>
</feature>
<evidence type="ECO:0000259" key="9">
    <source>
        <dbReference type="Pfam" id="PF02503"/>
    </source>
</evidence>
<feature type="binding site" evidence="6">
    <location>
        <position position="500"/>
    </location>
    <ligand>
        <name>Mg(2+)</name>
        <dbReference type="ChEBI" id="CHEBI:18420"/>
    </ligand>
</feature>
<comment type="caution">
    <text evidence="13">The sequence shown here is derived from an EMBL/GenBank/DDBJ whole genome shotgun (WGS) entry which is preliminary data.</text>
</comment>
<feature type="domain" description="Polyphosphate kinase C-terminal" evidence="11">
    <location>
        <begin position="599"/>
        <end position="770"/>
    </location>
</feature>
<keyword evidence="3 6" id="KW-0547">Nucleotide-binding</keyword>
<feature type="binding site" evidence="6">
    <location>
        <position position="659"/>
    </location>
    <ligand>
        <name>ATP</name>
        <dbReference type="ChEBI" id="CHEBI:30616"/>
    </ligand>
</feature>
<dbReference type="Pfam" id="PF02503">
    <property type="entry name" value="PP_kinase"/>
    <property type="match status" value="1"/>
</dbReference>
<dbReference type="EC" id="2.7.4.1" evidence="6 7"/>
<dbReference type="EMBL" id="AFAR01000001">
    <property type="protein sequence ID" value="EGF29923.1"/>
    <property type="molecule type" value="Genomic_DNA"/>
</dbReference>
<evidence type="ECO:0000313" key="14">
    <source>
        <dbReference type="Proteomes" id="UP000006222"/>
    </source>
</evidence>
<evidence type="ECO:0000256" key="8">
    <source>
        <dbReference type="SAM" id="MobiDB-lite"/>
    </source>
</evidence>
<evidence type="ECO:0000256" key="7">
    <source>
        <dbReference type="RuleBase" id="RU003800"/>
    </source>
</evidence>
<dbReference type="Pfam" id="PF17941">
    <property type="entry name" value="PP_kinase_C_1"/>
    <property type="match status" value="1"/>
</dbReference>
<dbReference type="GO" id="GO:0046872">
    <property type="term" value="F:metal ion binding"/>
    <property type="evidence" value="ECO:0007669"/>
    <property type="project" value="UniProtKB-KW"/>
</dbReference>
<dbReference type="SUPFAM" id="SSF56024">
    <property type="entry name" value="Phospholipase D/nuclease"/>
    <property type="match status" value="2"/>
</dbReference>
<feature type="binding site" evidence="6">
    <location>
        <position position="687"/>
    </location>
    <ligand>
        <name>ATP</name>
        <dbReference type="ChEBI" id="CHEBI:30616"/>
    </ligand>
</feature>
<evidence type="ECO:0000256" key="1">
    <source>
        <dbReference type="ARBA" id="ARBA00022553"/>
    </source>
</evidence>
<gene>
    <name evidence="6" type="primary">ppk</name>
    <name evidence="13" type="ORF">RBWH47_03841</name>
</gene>
<dbReference type="Gene3D" id="1.20.58.310">
    <property type="entry name" value="Polyphosphate kinase N-terminal domain"/>
    <property type="match status" value="1"/>
</dbReference>
<feature type="region of interest" description="Disordered" evidence="8">
    <location>
        <begin position="1"/>
        <end position="32"/>
    </location>
</feature>
<keyword evidence="2 6" id="KW-0808">Transferase</keyword>
<dbReference type="SUPFAM" id="SSF140356">
    <property type="entry name" value="PPK N-terminal domain-like"/>
    <property type="match status" value="1"/>
</dbReference>
<dbReference type="NCBIfam" id="TIGR03705">
    <property type="entry name" value="poly_P_kin"/>
    <property type="match status" value="1"/>
</dbReference>
<dbReference type="GO" id="GO:0006799">
    <property type="term" value="P:polyphosphate biosynthetic process"/>
    <property type="evidence" value="ECO:0007669"/>
    <property type="project" value="UniProtKB-UniRule"/>
</dbReference>
<evidence type="ECO:0000256" key="5">
    <source>
        <dbReference type="ARBA" id="ARBA00022840"/>
    </source>
</evidence>
<evidence type="ECO:0000259" key="12">
    <source>
        <dbReference type="Pfam" id="PF17941"/>
    </source>
</evidence>
<proteinExistence type="inferred from homology"/>
<evidence type="ECO:0000256" key="2">
    <source>
        <dbReference type="ARBA" id="ARBA00022679"/>
    </source>
</evidence>
<organism evidence="13 14">
    <name type="scientific">Rhodopirellula baltica WH47</name>
    <dbReference type="NCBI Taxonomy" id="991778"/>
    <lineage>
        <taxon>Bacteria</taxon>
        <taxon>Pseudomonadati</taxon>
        <taxon>Planctomycetota</taxon>
        <taxon>Planctomycetia</taxon>
        <taxon>Pirellulales</taxon>
        <taxon>Pirellulaceae</taxon>
        <taxon>Rhodopirellula</taxon>
    </lineage>
</organism>
<evidence type="ECO:0000256" key="3">
    <source>
        <dbReference type="ARBA" id="ARBA00022741"/>
    </source>
</evidence>
<dbReference type="InterPro" id="IPR003414">
    <property type="entry name" value="PP_kinase"/>
</dbReference>
<dbReference type="HAMAP" id="MF_00347">
    <property type="entry name" value="Polyphosphate_kinase"/>
    <property type="match status" value="1"/>
</dbReference>
<evidence type="ECO:0000259" key="11">
    <source>
        <dbReference type="Pfam" id="PF13090"/>
    </source>
</evidence>
<dbReference type="GO" id="GO:0008976">
    <property type="term" value="F:polyphosphate kinase activity"/>
    <property type="evidence" value="ECO:0007669"/>
    <property type="project" value="UniProtKB-UniRule"/>
</dbReference>
<evidence type="ECO:0000259" key="10">
    <source>
        <dbReference type="Pfam" id="PF13089"/>
    </source>
</evidence>
<comment type="similarity">
    <text evidence="6 7">Belongs to the polyphosphate kinase 1 (PPK1) family.</text>
</comment>
<feature type="compositionally biased region" description="Polar residues" evidence="8">
    <location>
        <begin position="1"/>
        <end position="13"/>
    </location>
</feature>
<comment type="cofactor">
    <cofactor evidence="6">
        <name>Mg(2+)</name>
        <dbReference type="ChEBI" id="CHEBI:18420"/>
    </cofactor>
</comment>
<feature type="binding site" evidence="6">
    <location>
        <position position="563"/>
    </location>
    <ligand>
        <name>ATP</name>
        <dbReference type="ChEBI" id="CHEBI:30616"/>
    </ligand>
</feature>
<dbReference type="GO" id="GO:0005524">
    <property type="term" value="F:ATP binding"/>
    <property type="evidence" value="ECO:0007669"/>
    <property type="project" value="UniProtKB-KW"/>
</dbReference>
<feature type="domain" description="Polyphosphate kinase middle" evidence="9">
    <location>
        <begin position="157"/>
        <end position="399"/>
    </location>
</feature>
<keyword evidence="1 6" id="KW-0597">Phosphoprotein</keyword>
<feature type="region of interest" description="Disordered" evidence="8">
    <location>
        <begin position="197"/>
        <end position="249"/>
    </location>
</feature>
<dbReference type="SUPFAM" id="SSF143724">
    <property type="entry name" value="PHP14-like"/>
    <property type="match status" value="2"/>
</dbReference>
<dbReference type="Pfam" id="PF13089">
    <property type="entry name" value="PP_kinase_N"/>
    <property type="match status" value="1"/>
</dbReference>
<dbReference type="InterPro" id="IPR036830">
    <property type="entry name" value="PP_kinase_middle_dom_sf"/>
</dbReference>
<evidence type="ECO:0000256" key="6">
    <source>
        <dbReference type="HAMAP-Rule" id="MF_00347"/>
    </source>
</evidence>
<dbReference type="InterPro" id="IPR025200">
    <property type="entry name" value="PPK_C_dom2"/>
</dbReference>
<dbReference type="PANTHER" id="PTHR30218:SF0">
    <property type="entry name" value="POLYPHOSPHATE KINASE"/>
    <property type="match status" value="1"/>
</dbReference>
<sequence length="798" mass="89755">MTLSHDPAPSQSVGKRPQKSTKTASRRKVETAAADAPRFINRELAWLEFNARVLDQADDPSVRLLERAKFLAITSSNLDEFMMVRVGSLKLQAVSGGGRRDPSGRTATEQLQAISKRCQGHVDQQYELLRNELLPLLGEHKINQVDPAECSDRLLAAAERHFRGDVLAVLSPQALHDRRFPMLPGLGIHLCVQLRPGDEIGPQRTPPPTDSLDNRVPSNLKRNSDPTNHQPTPDENISAPEDGAEQTEPETQFAVIPLGRTLGRVIPLPIEKPPIEKGVAPKESDDTSPIESGYSYALLEDLVSHFVDEFFPGREVIQCKPFRITRNADIELREDGAGDLLGGMEEVLESRRLSDVVRLEIDANANSEIRDYLIKSFNVDPQFVFDIDGPLDLTYLFALHGLKGMNTLRDDEWPPQRSPRIDPAESMFTSISDGDIMLMHPYESFDPVVRLLEEASVDPDVLAVKQILYRTSRNSPIVAALMRAAERGKYVTAIVELKARFDEARNIEWAREMEQAGVQVIYGIRGLKTHAKVCIIVRREPQGLVRYVHFGTGNYNEVTANLYGDISVLTCDEILGTDATMFFNAVTGASQPQPLQQLGMAPLTLRRQILDLIQGETERSRQGQKGEIIAKMNALVDTEVIDSLYMASQAGVKIRLNVRGVCCLRPGVPGMSETIEVVSIVDRFLEHARTFYFRHGGDHEMFISSADWMPRNLDRRVELLVPVIDPAARKRLRETLQLYFRDNQNAWRMQPDGSYQRLKPRKNEAPMRVQETLYHQVVENRKAGKHDPQSTFETHRPD</sequence>
<name>F2AK55_RHOBT</name>
<keyword evidence="5 6" id="KW-0067">ATP-binding</keyword>
<dbReference type="InterPro" id="IPR025198">
    <property type="entry name" value="PPK_N_dom"/>
</dbReference>
<dbReference type="Gene3D" id="3.30.870.10">
    <property type="entry name" value="Endonuclease Chain A"/>
    <property type="match status" value="2"/>
</dbReference>
<protein>
    <recommendedName>
        <fullName evidence="6 7">Polyphosphate kinase</fullName>
        <ecNumber evidence="6 7">2.7.4.1</ecNumber>
    </recommendedName>
    <alternativeName>
        <fullName evidence="6">ATP-polyphosphate phosphotransferase</fullName>
    </alternativeName>
    <alternativeName>
        <fullName evidence="6">Polyphosphoric acid kinase</fullName>
    </alternativeName>
</protein>
<feature type="domain" description="Polyphosphate kinase C-terminal" evidence="12">
    <location>
        <begin position="426"/>
        <end position="591"/>
    </location>
</feature>